<evidence type="ECO:0000256" key="6">
    <source>
        <dbReference type="ARBA" id="ARBA00022833"/>
    </source>
</evidence>
<keyword evidence="7" id="KW-0963">Cytoplasm</keyword>
<dbReference type="InterPro" id="IPR023091">
    <property type="entry name" value="MetalPrtase_cat_dom_sf_prd"/>
</dbReference>
<organism evidence="8 9">
    <name type="scientific">Candidatus Kaiserbacteria bacterium RIFCSPHIGHO2_02_FULL_49_16</name>
    <dbReference type="NCBI Taxonomy" id="1798490"/>
    <lineage>
        <taxon>Bacteria</taxon>
        <taxon>Candidatus Kaiseribacteriota</taxon>
    </lineage>
</organism>
<keyword evidence="2 7" id="KW-0540">Nuclease</keyword>
<reference evidence="8 9" key="1">
    <citation type="journal article" date="2016" name="Nat. Commun.">
        <title>Thousands of microbial genomes shed light on interconnected biogeochemical processes in an aquifer system.</title>
        <authorList>
            <person name="Anantharaman K."/>
            <person name="Brown C.T."/>
            <person name="Hug L.A."/>
            <person name="Sharon I."/>
            <person name="Castelle C.J."/>
            <person name="Probst A.J."/>
            <person name="Thomas B.C."/>
            <person name="Singh A."/>
            <person name="Wilkins M.J."/>
            <person name="Karaoz U."/>
            <person name="Brodie E.L."/>
            <person name="Williams K.H."/>
            <person name="Hubbard S.S."/>
            <person name="Banfield J.F."/>
        </authorList>
    </citation>
    <scope>NUCLEOTIDE SEQUENCE [LARGE SCALE GENOMIC DNA]</scope>
</reference>
<evidence type="ECO:0000256" key="1">
    <source>
        <dbReference type="ARBA" id="ARBA00010875"/>
    </source>
</evidence>
<feature type="binding site" evidence="7">
    <location>
        <position position="98"/>
    </location>
    <ligand>
        <name>Zn(2+)</name>
        <dbReference type="ChEBI" id="CHEBI:29105"/>
        <note>catalytic</note>
    </ligand>
</feature>
<keyword evidence="6 7" id="KW-0862">Zinc</keyword>
<comment type="similarity">
    <text evidence="1 7">Belongs to the endoribonuclease YbeY family.</text>
</comment>
<dbReference type="GO" id="GO:0006364">
    <property type="term" value="P:rRNA processing"/>
    <property type="evidence" value="ECO:0007669"/>
    <property type="project" value="UniProtKB-UniRule"/>
</dbReference>
<dbReference type="GO" id="GO:0004521">
    <property type="term" value="F:RNA endonuclease activity"/>
    <property type="evidence" value="ECO:0007669"/>
    <property type="project" value="UniProtKB-UniRule"/>
</dbReference>
<sequence length="126" mass="14537">MTVEITCKVRGNAFQIPFEKIAVKILGKKYSLSLVLSGDKLARRINRTYRKKDYPSNVLSFPLGSSESEIFLNVRKAEREARQFGITARERVALLFIHGCLHLRGMKHGHKMEVEERTVLKRFGFK</sequence>
<proteinExistence type="inferred from homology"/>
<accession>A0A1F6DHT2</accession>
<evidence type="ECO:0000256" key="5">
    <source>
        <dbReference type="ARBA" id="ARBA00022801"/>
    </source>
</evidence>
<comment type="subcellular location">
    <subcellularLocation>
        <location evidence="7">Cytoplasm</location>
    </subcellularLocation>
</comment>
<dbReference type="SUPFAM" id="SSF55486">
    <property type="entry name" value="Metalloproteases ('zincins'), catalytic domain"/>
    <property type="match status" value="1"/>
</dbReference>
<dbReference type="Gene3D" id="3.40.390.30">
    <property type="entry name" value="Metalloproteases ('zincins'), catalytic domain"/>
    <property type="match status" value="1"/>
</dbReference>
<evidence type="ECO:0000256" key="4">
    <source>
        <dbReference type="ARBA" id="ARBA00022759"/>
    </source>
</evidence>
<dbReference type="PANTHER" id="PTHR46986">
    <property type="entry name" value="ENDORIBONUCLEASE YBEY, CHLOROPLASTIC"/>
    <property type="match status" value="1"/>
</dbReference>
<keyword evidence="3 7" id="KW-0479">Metal-binding</keyword>
<evidence type="ECO:0000256" key="7">
    <source>
        <dbReference type="HAMAP-Rule" id="MF_00009"/>
    </source>
</evidence>
<comment type="function">
    <text evidence="7">Single strand-specific metallo-endoribonuclease involved in late-stage 70S ribosome quality control and in maturation of the 3' terminus of the 16S rRNA.</text>
</comment>
<dbReference type="NCBIfam" id="TIGR00043">
    <property type="entry name" value="rRNA maturation RNase YbeY"/>
    <property type="match status" value="1"/>
</dbReference>
<keyword evidence="4 7" id="KW-0255">Endonuclease</keyword>
<dbReference type="Proteomes" id="UP000178042">
    <property type="component" value="Unassembled WGS sequence"/>
</dbReference>
<evidence type="ECO:0000313" key="8">
    <source>
        <dbReference type="EMBL" id="OGG60877.1"/>
    </source>
</evidence>
<name>A0A1F6DHT2_9BACT</name>
<evidence type="ECO:0000313" key="9">
    <source>
        <dbReference type="Proteomes" id="UP000178042"/>
    </source>
</evidence>
<keyword evidence="7" id="KW-0690">Ribosome biogenesis</keyword>
<keyword evidence="5 7" id="KW-0378">Hydrolase</keyword>
<dbReference type="GO" id="GO:0008270">
    <property type="term" value="F:zinc ion binding"/>
    <property type="evidence" value="ECO:0007669"/>
    <property type="project" value="UniProtKB-UniRule"/>
</dbReference>
<keyword evidence="7" id="KW-0698">rRNA processing</keyword>
<gene>
    <name evidence="7" type="primary">ybeY</name>
    <name evidence="8" type="ORF">A3C86_00400</name>
</gene>
<dbReference type="EMBL" id="MFLD01000007">
    <property type="protein sequence ID" value="OGG60877.1"/>
    <property type="molecule type" value="Genomic_DNA"/>
</dbReference>
<dbReference type="Pfam" id="PF02130">
    <property type="entry name" value="YbeY"/>
    <property type="match status" value="1"/>
</dbReference>
<dbReference type="GO" id="GO:0004222">
    <property type="term" value="F:metalloendopeptidase activity"/>
    <property type="evidence" value="ECO:0007669"/>
    <property type="project" value="InterPro"/>
</dbReference>
<dbReference type="GO" id="GO:0005737">
    <property type="term" value="C:cytoplasm"/>
    <property type="evidence" value="ECO:0007669"/>
    <property type="project" value="UniProtKB-SubCell"/>
</dbReference>
<protein>
    <recommendedName>
        <fullName evidence="7">Endoribonuclease YbeY</fullName>
        <ecNumber evidence="7">3.1.-.-</ecNumber>
    </recommendedName>
</protein>
<evidence type="ECO:0000256" key="2">
    <source>
        <dbReference type="ARBA" id="ARBA00022722"/>
    </source>
</evidence>
<dbReference type="PANTHER" id="PTHR46986:SF1">
    <property type="entry name" value="ENDORIBONUCLEASE YBEY, CHLOROPLASTIC"/>
    <property type="match status" value="1"/>
</dbReference>
<comment type="caution">
    <text evidence="8">The sequence shown here is derived from an EMBL/GenBank/DDBJ whole genome shotgun (WGS) entry which is preliminary data.</text>
</comment>
<feature type="binding site" evidence="7">
    <location>
        <position position="108"/>
    </location>
    <ligand>
        <name>Zn(2+)</name>
        <dbReference type="ChEBI" id="CHEBI:29105"/>
        <note>catalytic</note>
    </ligand>
</feature>
<dbReference type="InterPro" id="IPR002036">
    <property type="entry name" value="YbeY"/>
</dbReference>
<comment type="cofactor">
    <cofactor evidence="7">
        <name>Zn(2+)</name>
        <dbReference type="ChEBI" id="CHEBI:29105"/>
    </cofactor>
    <text evidence="7">Binds 1 zinc ion.</text>
</comment>
<evidence type="ECO:0000256" key="3">
    <source>
        <dbReference type="ARBA" id="ARBA00022723"/>
    </source>
</evidence>
<dbReference type="AlphaFoldDB" id="A0A1F6DHT2"/>
<dbReference type="EC" id="3.1.-.-" evidence="7"/>
<dbReference type="HAMAP" id="MF_00009">
    <property type="entry name" value="Endoribonucl_YbeY"/>
    <property type="match status" value="1"/>
</dbReference>
<feature type="binding site" evidence="7">
    <location>
        <position position="102"/>
    </location>
    <ligand>
        <name>Zn(2+)</name>
        <dbReference type="ChEBI" id="CHEBI:29105"/>
        <note>catalytic</note>
    </ligand>
</feature>